<dbReference type="STRING" id="1847728.BTM29_10050"/>
<gene>
    <name evidence="1" type="ORF">BTM29_10050</name>
</gene>
<evidence type="ECO:0000313" key="2">
    <source>
        <dbReference type="Proteomes" id="UP000187499"/>
    </source>
</evidence>
<accession>A0A1P8Q4V2</accession>
<dbReference type="KEGG" id="lalw:BTM29_10050"/>
<sequence>MKLSPWELELLAASQAKRMQVLEDELWNILIEVSSNAIDGNDLNDASTTQEWLNEVLEYRKQLKVKSSKPIQAAFDEVIKKLQDQLNDETTHDMSEEEIWLMGMVESKLLNFAPKISESKKIKKIISNSENEGIKYLGLAASNLPTHLVKMFETTFRDAIRNQRINKITTQKAVAQSLYELNKHNIPALIDKGGKRWSLDVYTKLVVTNTINNNYNRMAIQRFKDYGGNLVKISSHADCRPTHYQYQDKIYSLTGESTDYPNLYKATNYGNGGGLCGLNCRHHPMPYIPTSGDYYNQVTSKKDSDHNYKLVQQQHRYERVLRQAKRDKAIAEKMGNAKDVEHYKWLVKGRSKRLTDFKNNNGLTK</sequence>
<dbReference type="Proteomes" id="UP000187499">
    <property type="component" value="Chromosome"/>
</dbReference>
<dbReference type="OrthoDB" id="3197444at2"/>
<reference evidence="2" key="1">
    <citation type="submission" date="2016-12" db="EMBL/GenBank/DDBJ databases">
        <authorList>
            <person name="Jung M.Y."/>
            <person name="Lee S.H."/>
        </authorList>
    </citation>
    <scope>NUCLEOTIDE SEQUENCE [LARGE SCALE GENOMIC DNA]</scope>
    <source>
        <strain evidence="2">WiKim39</strain>
    </source>
</reference>
<dbReference type="InterPro" id="IPR009319">
    <property type="entry name" value="Phage_A118_VSP1"/>
</dbReference>
<protein>
    <recommendedName>
        <fullName evidence="3">Capsid protein</fullName>
    </recommendedName>
</protein>
<dbReference type="Pfam" id="PF06152">
    <property type="entry name" value="Phage_min_cap2"/>
    <property type="match status" value="1"/>
</dbReference>
<evidence type="ECO:0000313" key="1">
    <source>
        <dbReference type="EMBL" id="APX72871.1"/>
    </source>
</evidence>
<dbReference type="RefSeq" id="WP_076617010.1">
    <property type="nucleotide sequence ID" value="NZ_CP019323.1"/>
</dbReference>
<organism evidence="1 2">
    <name type="scientific">Companilactobacillus allii</name>
    <dbReference type="NCBI Taxonomy" id="1847728"/>
    <lineage>
        <taxon>Bacteria</taxon>
        <taxon>Bacillati</taxon>
        <taxon>Bacillota</taxon>
        <taxon>Bacilli</taxon>
        <taxon>Lactobacillales</taxon>
        <taxon>Lactobacillaceae</taxon>
        <taxon>Companilactobacillus</taxon>
    </lineage>
</organism>
<dbReference type="AlphaFoldDB" id="A0A1P8Q4V2"/>
<evidence type="ECO:0008006" key="3">
    <source>
        <dbReference type="Google" id="ProtNLM"/>
    </source>
</evidence>
<proteinExistence type="predicted"/>
<name>A0A1P8Q4V2_9LACO</name>
<keyword evidence="2" id="KW-1185">Reference proteome</keyword>
<dbReference type="EMBL" id="CP019323">
    <property type="protein sequence ID" value="APX72871.1"/>
    <property type="molecule type" value="Genomic_DNA"/>
</dbReference>
<dbReference type="GO" id="GO:0005198">
    <property type="term" value="F:structural molecule activity"/>
    <property type="evidence" value="ECO:0007669"/>
    <property type="project" value="InterPro"/>
</dbReference>